<dbReference type="InterPro" id="IPR051695">
    <property type="entry name" value="Phosphoglycerate_Mutase"/>
</dbReference>
<comment type="caution">
    <text evidence="3">The sequence shown here is derived from an EMBL/GenBank/DDBJ whole genome shotgun (WGS) entry which is preliminary data.</text>
</comment>
<dbReference type="Pfam" id="PF00300">
    <property type="entry name" value="His_Phos_1"/>
    <property type="match status" value="1"/>
</dbReference>
<organism evidence="3 4">
    <name type="scientific">Clostridium lapidicellarium</name>
    <dbReference type="NCBI Taxonomy" id="3240931"/>
    <lineage>
        <taxon>Bacteria</taxon>
        <taxon>Bacillati</taxon>
        <taxon>Bacillota</taxon>
        <taxon>Clostridia</taxon>
        <taxon>Eubacteriales</taxon>
        <taxon>Clostridiaceae</taxon>
        <taxon>Clostridium</taxon>
    </lineage>
</organism>
<dbReference type="Gene3D" id="3.40.50.1240">
    <property type="entry name" value="Phosphoglycerate mutase-like"/>
    <property type="match status" value="1"/>
</dbReference>
<dbReference type="PANTHER" id="PTHR46517:SF1">
    <property type="entry name" value="FRUCTOSE-2,6-BISPHOSPHATASE TIGAR"/>
    <property type="match status" value="1"/>
</dbReference>
<dbReference type="CDD" id="cd07067">
    <property type="entry name" value="HP_PGM_like"/>
    <property type="match status" value="1"/>
</dbReference>
<gene>
    <name evidence="3" type="primary">cobC</name>
    <name evidence="3" type="ORF">AB8S09_13770</name>
</gene>
<evidence type="ECO:0000256" key="1">
    <source>
        <dbReference type="ARBA" id="ARBA00022801"/>
    </source>
</evidence>
<keyword evidence="1 3" id="KW-0378">Hydrolase</keyword>
<name>A0ABV4E0K8_9CLOT</name>
<keyword evidence="4" id="KW-1185">Reference proteome</keyword>
<protein>
    <recommendedName>
        <fullName evidence="2">Alpha-ribazole phosphatase</fullName>
        <ecNumber evidence="2">3.1.3.73</ecNumber>
    </recommendedName>
</protein>
<sequence length="197" mass="23332">MNIYFVRHGQTNENNNKYYYGKLDVCLNEKGLNQAKKAADFLRHVKFDNVYVSERKRTSETAHIILGHDFEKVNIDSRINEMDFGKFEGKNYKQIKKMYPSQWNRWCSDWKNESPPEGESYMKFYSRVHEFMDDILKLNEENILVVTHGGVVRSVYCYVLSGNLDFFWKFASRNGDITLIKYEYGNLYIDSITHVDA</sequence>
<dbReference type="InterPro" id="IPR017578">
    <property type="entry name" value="Ribazole_CobC"/>
</dbReference>
<dbReference type="GO" id="GO:0043755">
    <property type="term" value="F:alpha-ribazole phosphatase activity"/>
    <property type="evidence" value="ECO:0007669"/>
    <property type="project" value="UniProtKB-EC"/>
</dbReference>
<evidence type="ECO:0000313" key="4">
    <source>
        <dbReference type="Proteomes" id="UP001565220"/>
    </source>
</evidence>
<dbReference type="RefSeq" id="WP_294184885.1">
    <property type="nucleotide sequence ID" value="NZ_JBGFFE010000026.1"/>
</dbReference>
<proteinExistence type="predicted"/>
<dbReference type="NCBIfam" id="TIGR03162">
    <property type="entry name" value="ribazole_cobC"/>
    <property type="match status" value="1"/>
</dbReference>
<dbReference type="SMART" id="SM00855">
    <property type="entry name" value="PGAM"/>
    <property type="match status" value="1"/>
</dbReference>
<dbReference type="EMBL" id="JBGFFE010000026">
    <property type="protein sequence ID" value="MEY8764688.1"/>
    <property type="molecule type" value="Genomic_DNA"/>
</dbReference>
<dbReference type="EC" id="3.1.3.73" evidence="2"/>
<dbReference type="SUPFAM" id="SSF53254">
    <property type="entry name" value="Phosphoglycerate mutase-like"/>
    <property type="match status" value="1"/>
</dbReference>
<accession>A0ABV4E0K8</accession>
<dbReference type="InterPro" id="IPR013078">
    <property type="entry name" value="His_Pase_superF_clade-1"/>
</dbReference>
<dbReference type="Proteomes" id="UP001565220">
    <property type="component" value="Unassembled WGS sequence"/>
</dbReference>
<dbReference type="InterPro" id="IPR029033">
    <property type="entry name" value="His_PPase_superfam"/>
</dbReference>
<evidence type="ECO:0000313" key="3">
    <source>
        <dbReference type="EMBL" id="MEY8764688.1"/>
    </source>
</evidence>
<dbReference type="PANTHER" id="PTHR46517">
    <property type="entry name" value="FRUCTOSE-2,6-BISPHOSPHATASE TIGAR"/>
    <property type="match status" value="1"/>
</dbReference>
<reference evidence="3 4" key="1">
    <citation type="submission" date="2024-08" db="EMBL/GenBank/DDBJ databases">
        <title>Clostridium lapicellarii sp. nov., and Clostridium renhuaiense sp. nov., two species isolated from the mud in a fermentation cellar used for producing sauce-flavour Chinese liquors.</title>
        <authorList>
            <person name="Yang F."/>
            <person name="Wang H."/>
            <person name="Chen L.Q."/>
            <person name="Zhou N."/>
            <person name="Lu J.J."/>
            <person name="Pu X.X."/>
            <person name="Wan B."/>
            <person name="Wang L."/>
            <person name="Liu S.J."/>
        </authorList>
    </citation>
    <scope>NUCLEOTIDE SEQUENCE [LARGE SCALE GENOMIC DNA]</scope>
    <source>
        <strain evidence="3 4">MT-113</strain>
    </source>
</reference>
<dbReference type="PIRSF" id="PIRSF000709">
    <property type="entry name" value="6PFK_2-Ptase"/>
    <property type="match status" value="1"/>
</dbReference>
<evidence type="ECO:0000256" key="2">
    <source>
        <dbReference type="NCBIfam" id="TIGR03162"/>
    </source>
</evidence>